<evidence type="ECO:0000313" key="2">
    <source>
        <dbReference type="Proteomes" id="UP000271098"/>
    </source>
</evidence>
<dbReference type="AlphaFoldDB" id="A0A183DQ36"/>
<accession>A0A183DQ36</accession>
<reference evidence="1 2" key="2">
    <citation type="submission" date="2018-11" db="EMBL/GenBank/DDBJ databases">
        <authorList>
            <consortium name="Pathogen Informatics"/>
        </authorList>
    </citation>
    <scope>NUCLEOTIDE SEQUENCE [LARGE SCALE GENOMIC DNA]</scope>
</reference>
<organism evidence="3">
    <name type="scientific">Gongylonema pulchrum</name>
    <dbReference type="NCBI Taxonomy" id="637853"/>
    <lineage>
        <taxon>Eukaryota</taxon>
        <taxon>Metazoa</taxon>
        <taxon>Ecdysozoa</taxon>
        <taxon>Nematoda</taxon>
        <taxon>Chromadorea</taxon>
        <taxon>Rhabditida</taxon>
        <taxon>Spirurina</taxon>
        <taxon>Spiruromorpha</taxon>
        <taxon>Spiruroidea</taxon>
        <taxon>Gongylonematidae</taxon>
        <taxon>Gongylonema</taxon>
    </lineage>
</organism>
<evidence type="ECO:0000313" key="1">
    <source>
        <dbReference type="EMBL" id="VDN17965.1"/>
    </source>
</evidence>
<dbReference type="Proteomes" id="UP000271098">
    <property type="component" value="Unassembled WGS sequence"/>
</dbReference>
<name>A0A183DQ36_9BILA</name>
<dbReference type="EMBL" id="UYRT01078176">
    <property type="protein sequence ID" value="VDN17965.1"/>
    <property type="molecule type" value="Genomic_DNA"/>
</dbReference>
<dbReference type="OrthoDB" id="2019644at2759"/>
<gene>
    <name evidence="1" type="ORF">GPUH_LOCUS10827</name>
</gene>
<keyword evidence="2" id="KW-1185">Reference proteome</keyword>
<proteinExistence type="predicted"/>
<dbReference type="WBParaSite" id="GPUH_0001084001-mRNA-1">
    <property type="protein sequence ID" value="GPUH_0001084001-mRNA-1"/>
    <property type="gene ID" value="GPUH_0001084001"/>
</dbReference>
<reference evidence="3" key="1">
    <citation type="submission" date="2016-06" db="UniProtKB">
        <authorList>
            <consortium name="WormBaseParasite"/>
        </authorList>
    </citation>
    <scope>IDENTIFICATION</scope>
</reference>
<sequence length="235" mass="25697">MRVTVDTVFSECRLGAVLCEGAERLKDFSPRSVDREMATLSALRLLDVCVSMHAPLMGAVRATDSSLIVASLDSLFLTALMGNPAVTYVAVIACYLTQAELFPEHAYYAVSILRELSACRPSLQTRLVQAFSPLAVELIDSCARLTSVKVNPIDASPLDPPCYHGVSGLPLEKIRGETVRSFIEMCSSSLECDPSRANLAYFFCGFNMSDLKNSIIEDPGKALLGFNLWTKKQLF</sequence>
<evidence type="ECO:0000313" key="3">
    <source>
        <dbReference type="WBParaSite" id="GPUH_0001084001-mRNA-1"/>
    </source>
</evidence>
<protein>
    <submittedName>
        <fullName evidence="3">UDENN domain-containing protein</fullName>
    </submittedName>
</protein>